<protein>
    <submittedName>
        <fullName evidence="8">Thiosulfate dehydrogenase</fullName>
    </submittedName>
</protein>
<dbReference type="GO" id="GO:0020037">
    <property type="term" value="F:heme binding"/>
    <property type="evidence" value="ECO:0007669"/>
    <property type="project" value="InterPro"/>
</dbReference>
<dbReference type="RefSeq" id="WP_073068841.1">
    <property type="nucleotide sequence ID" value="NZ_FRCK01000018.1"/>
</dbReference>
<keyword evidence="6" id="KW-0812">Transmembrane</keyword>
<dbReference type="EMBL" id="FRCK01000018">
    <property type="protein sequence ID" value="SHM60950.1"/>
    <property type="molecule type" value="Genomic_DNA"/>
</dbReference>
<dbReference type="Gene3D" id="1.10.760.10">
    <property type="entry name" value="Cytochrome c-like domain"/>
    <property type="match status" value="2"/>
</dbReference>
<evidence type="ECO:0000256" key="6">
    <source>
        <dbReference type="SAM" id="Phobius"/>
    </source>
</evidence>
<dbReference type="Pfam" id="PF00034">
    <property type="entry name" value="Cytochrom_C"/>
    <property type="match status" value="1"/>
</dbReference>
<feature type="domain" description="Cytochrome c" evidence="7">
    <location>
        <begin position="238"/>
        <end position="324"/>
    </location>
</feature>
<evidence type="ECO:0000256" key="4">
    <source>
        <dbReference type="PROSITE-ProRule" id="PRU00433"/>
    </source>
</evidence>
<dbReference type="InterPro" id="IPR051459">
    <property type="entry name" value="Cytochrome_c-type_DH"/>
</dbReference>
<keyword evidence="1 4" id="KW-0349">Heme</keyword>
<dbReference type="PANTHER" id="PTHR35008">
    <property type="entry name" value="BLL4482 PROTEIN-RELATED"/>
    <property type="match status" value="1"/>
</dbReference>
<keyword evidence="6" id="KW-1133">Transmembrane helix</keyword>
<dbReference type="STRING" id="53463.SAMN05444389_1186"/>
<sequence length="389" mass="42250">MSEKKQQEETRSGRAVRRWLYAGLGALVLVLGGAYLYRIDAVNRLLGTAHEVGEAQQAGERSREAREKFRKTSEKLAASETNVANLAIPTGSDGFFAPPLEDEIPEDDFGESIRRGREIFLNPGANATEFVGNSLACANCHLDAGRRPNSAPMWAAAGMYPTFRGKNQMINTMEDRMNGCFTYSMNGSQSPSGGPPPPGHQIYKDLESYFHWLATGAPNRVDLPGSGYPTPDKPEADYDPARGEKVFEAQCAVCHGDDGQGRQDMNGRYAFPPLWGPDSYNWGAGMHRVNTAAGFIYANMPLGLPYSLSPQDAWDVAAYINSHERPPDPRQTGSIEEGDPGMSVAEAAERFHDHMGYYGREVRGTVIGAGQDAEPADAPSATGTVVPEQ</sequence>
<evidence type="ECO:0000256" key="5">
    <source>
        <dbReference type="SAM" id="MobiDB-lite"/>
    </source>
</evidence>
<proteinExistence type="predicted"/>
<evidence type="ECO:0000256" key="3">
    <source>
        <dbReference type="ARBA" id="ARBA00023004"/>
    </source>
</evidence>
<accession>A0A1M7K6N6</accession>
<reference evidence="9" key="1">
    <citation type="submission" date="2016-11" db="EMBL/GenBank/DDBJ databases">
        <authorList>
            <person name="Varghese N."/>
            <person name="Submissions S."/>
        </authorList>
    </citation>
    <scope>NUCLEOTIDE SEQUENCE [LARGE SCALE GENOMIC DNA]</scope>
    <source>
        <strain evidence="9">DSM 6637</strain>
    </source>
</reference>
<dbReference type="OrthoDB" id="9779283at2"/>
<dbReference type="Proteomes" id="UP000184444">
    <property type="component" value="Unassembled WGS sequence"/>
</dbReference>
<dbReference type="PANTHER" id="PTHR35008:SF9">
    <property type="entry name" value="CYTOCHROME C DOMAIN-CONTAINING PROTEIN"/>
    <property type="match status" value="1"/>
</dbReference>
<dbReference type="PROSITE" id="PS51007">
    <property type="entry name" value="CYTC"/>
    <property type="match status" value="2"/>
</dbReference>
<organism evidence="8 9">
    <name type="scientific">Paracoccus solventivorans</name>
    <dbReference type="NCBI Taxonomy" id="53463"/>
    <lineage>
        <taxon>Bacteria</taxon>
        <taxon>Pseudomonadati</taxon>
        <taxon>Pseudomonadota</taxon>
        <taxon>Alphaproteobacteria</taxon>
        <taxon>Rhodobacterales</taxon>
        <taxon>Paracoccaceae</taxon>
        <taxon>Paracoccus</taxon>
    </lineage>
</organism>
<dbReference type="InterPro" id="IPR009056">
    <property type="entry name" value="Cyt_c-like_dom"/>
</dbReference>
<evidence type="ECO:0000259" key="7">
    <source>
        <dbReference type="PROSITE" id="PS51007"/>
    </source>
</evidence>
<evidence type="ECO:0000256" key="1">
    <source>
        <dbReference type="ARBA" id="ARBA00022617"/>
    </source>
</evidence>
<dbReference type="SUPFAM" id="SSF46626">
    <property type="entry name" value="Cytochrome c"/>
    <property type="match status" value="2"/>
</dbReference>
<feature type="transmembrane region" description="Helical" evidence="6">
    <location>
        <begin position="20"/>
        <end position="37"/>
    </location>
</feature>
<evidence type="ECO:0000313" key="8">
    <source>
        <dbReference type="EMBL" id="SHM60950.1"/>
    </source>
</evidence>
<keyword evidence="2 4" id="KW-0479">Metal-binding</keyword>
<evidence type="ECO:0000313" key="9">
    <source>
        <dbReference type="Proteomes" id="UP000184444"/>
    </source>
</evidence>
<keyword evidence="9" id="KW-1185">Reference proteome</keyword>
<dbReference type="GO" id="GO:0046872">
    <property type="term" value="F:metal ion binding"/>
    <property type="evidence" value="ECO:0007669"/>
    <property type="project" value="UniProtKB-KW"/>
</dbReference>
<gene>
    <name evidence="8" type="ORF">SAMN05444389_1186</name>
</gene>
<dbReference type="GO" id="GO:0009055">
    <property type="term" value="F:electron transfer activity"/>
    <property type="evidence" value="ECO:0007669"/>
    <property type="project" value="InterPro"/>
</dbReference>
<dbReference type="InterPro" id="IPR036909">
    <property type="entry name" value="Cyt_c-like_dom_sf"/>
</dbReference>
<feature type="region of interest" description="Disordered" evidence="5">
    <location>
        <begin position="368"/>
        <end position="389"/>
    </location>
</feature>
<evidence type="ECO:0000256" key="2">
    <source>
        <dbReference type="ARBA" id="ARBA00022723"/>
    </source>
</evidence>
<feature type="domain" description="Cytochrome c" evidence="7">
    <location>
        <begin position="111"/>
        <end position="217"/>
    </location>
</feature>
<name>A0A1M7K6N6_9RHOB</name>
<keyword evidence="3 4" id="KW-0408">Iron</keyword>
<dbReference type="AlphaFoldDB" id="A0A1M7K6N6"/>
<keyword evidence="6" id="KW-0472">Membrane</keyword>